<keyword evidence="3" id="KW-0496">Mitochondrion</keyword>
<dbReference type="PANTHER" id="PTHR36010:SF1">
    <property type="entry name" value="CYTOCHROME C BIOGENESIS CCMF C-TERMINAL-LIKE MITOCHONDRIAL PROTEIN-RELATED"/>
    <property type="match status" value="1"/>
</dbReference>
<evidence type="ECO:0000259" key="2">
    <source>
        <dbReference type="Pfam" id="PF16327"/>
    </source>
</evidence>
<accession>A0A654IBM3</accession>
<feature type="compositionally biased region" description="Polar residues" evidence="1">
    <location>
        <begin position="493"/>
        <end position="505"/>
    </location>
</feature>
<evidence type="ECO:0000256" key="1">
    <source>
        <dbReference type="SAM" id="MobiDB-lite"/>
    </source>
</evidence>
<feature type="region of interest" description="Disordered" evidence="1">
    <location>
        <begin position="147"/>
        <end position="178"/>
    </location>
</feature>
<dbReference type="AlphaFoldDB" id="A0A654IBM3"/>
<organism evidence="3 4">
    <name type="scientific">Vitis riparia x Vitis cinerea</name>
    <dbReference type="NCBI Taxonomy" id="2018007"/>
    <lineage>
        <taxon>Eukaryota</taxon>
        <taxon>Viridiplantae</taxon>
        <taxon>Streptophyta</taxon>
        <taxon>Embryophyta</taxon>
        <taxon>Tracheophyta</taxon>
        <taxon>Spermatophyta</taxon>
        <taxon>Magnoliopsida</taxon>
        <taxon>eudicotyledons</taxon>
        <taxon>Gunneridae</taxon>
        <taxon>Pentapetalae</taxon>
        <taxon>rosids</taxon>
        <taxon>Vitales</taxon>
        <taxon>Vitaceae</taxon>
        <taxon>Viteae</taxon>
        <taxon>Vitis</taxon>
    </lineage>
</organism>
<dbReference type="InterPro" id="IPR044955">
    <property type="entry name" value="CCMFC"/>
</dbReference>
<gene>
    <name evidence="3" type="primary">ccmFC</name>
</gene>
<proteinExistence type="predicted"/>
<protein>
    <submittedName>
        <fullName evidence="3">CcmFC protein</fullName>
    </submittedName>
</protein>
<sequence length="505" mass="57253">MVQLHNSFFFITSMFVPRGTASPALWKWFVSREIPTGAPSSNGTIIPIPIPSFPLLVYLHSRKFIRFIDRAKSGVLVRASHPIILLSDIIRISSSETIARRASFRFVPVLHFLLLESKGDISYLESFCGVLRLLFFRTLLSLPRDRSAKRERARRRKGQALRPNGNEQRRNDKMRCPGHPHLERRVEGFGPVAFPVPPSSGGACVGGVPPEIGLEALALPTSRQLRAVGDDYYQKAPMKMNISHGGVCICMLGVLLSKTKKIQFTQRLPLGSELHMGKERCCLRGIDHLHGPTSHSICGNFMIYKRSLTTDRLMFEHDESLRADLLPIKNFPASYENGKLKHFLHRWMKNRIKNNFWFTMFPEKRYFRETTSTTEVAIHTNPLTDLYAPIGTGNSRTSGWYTTIMKLPFIFFIRIGFMMASSGGSRSLLRQLQKDKLRWNRESSVEFIIAINARSQSSGCDASRHFFDGPRPPGLPARSEEFMGRQAGETEWAGTTNQAKPSSRR</sequence>
<reference evidence="4" key="1">
    <citation type="submission" date="2019-11" db="EMBL/GenBank/DDBJ databases">
        <authorList>
            <person name="Holtgraewe L D."/>
            <person name="Pucker B."/>
            <person name="Weisshaar B."/>
        </authorList>
    </citation>
    <scope>NUCLEOTIDE SEQUENCE [LARGE SCALE GENOMIC DNA]</scope>
</reference>
<dbReference type="EMBL" id="LR738918">
    <property type="protein sequence ID" value="VZL70116.1"/>
    <property type="molecule type" value="Genomic_DNA"/>
</dbReference>
<dbReference type="GO" id="GO:0017004">
    <property type="term" value="P:cytochrome complex assembly"/>
    <property type="evidence" value="ECO:0007669"/>
    <property type="project" value="InterPro"/>
</dbReference>
<feature type="region of interest" description="Disordered" evidence="1">
    <location>
        <begin position="461"/>
        <end position="505"/>
    </location>
</feature>
<feature type="domain" description="Cytochrome c-type biogenesis protein CcmF C-terminal" evidence="2">
    <location>
        <begin position="357"/>
        <end position="428"/>
    </location>
</feature>
<dbReference type="PANTHER" id="PTHR36010">
    <property type="entry name" value="CYTOCHROME C BIOGENESIS CCMF C-TERMINAL-LIKE MITOCHONDRIAL PROTEIN-RELATED"/>
    <property type="match status" value="1"/>
</dbReference>
<evidence type="ECO:0000313" key="4">
    <source>
        <dbReference type="Proteomes" id="UP000425232"/>
    </source>
</evidence>
<geneLocation type="mitochondrion" evidence="3"/>
<dbReference type="Proteomes" id="UP000425232">
    <property type="component" value="Mitochondrion mt_Boe"/>
</dbReference>
<dbReference type="Pfam" id="PF16327">
    <property type="entry name" value="CcmF_C"/>
    <property type="match status" value="1"/>
</dbReference>
<feature type="compositionally biased region" description="Basic and acidic residues" evidence="1">
    <location>
        <begin position="167"/>
        <end position="178"/>
    </location>
</feature>
<evidence type="ECO:0000313" key="3">
    <source>
        <dbReference type="EMBL" id="VZL70116.1"/>
    </source>
</evidence>
<dbReference type="InterPro" id="IPR032523">
    <property type="entry name" value="CcmF_C"/>
</dbReference>
<name>A0A654IBM3_9ROSI</name>